<dbReference type="Pfam" id="PF23559">
    <property type="entry name" value="WHD_DRP"/>
    <property type="match status" value="1"/>
</dbReference>
<dbReference type="Gene3D" id="1.10.10.10">
    <property type="entry name" value="Winged helix-like DNA-binding domain superfamily/Winged helix DNA-binding domain"/>
    <property type="match status" value="1"/>
</dbReference>
<dbReference type="InterPro" id="IPR041118">
    <property type="entry name" value="Rx_N"/>
</dbReference>
<organism evidence="13 14">
    <name type="scientific">Rhynchospora breviuscula</name>
    <dbReference type="NCBI Taxonomy" id="2022672"/>
    <lineage>
        <taxon>Eukaryota</taxon>
        <taxon>Viridiplantae</taxon>
        <taxon>Streptophyta</taxon>
        <taxon>Embryophyta</taxon>
        <taxon>Tracheophyta</taxon>
        <taxon>Spermatophyta</taxon>
        <taxon>Magnoliopsida</taxon>
        <taxon>Liliopsida</taxon>
        <taxon>Poales</taxon>
        <taxon>Cyperaceae</taxon>
        <taxon>Cyperoideae</taxon>
        <taxon>Rhynchosporeae</taxon>
        <taxon>Rhynchospora</taxon>
    </lineage>
</organism>
<dbReference type="OrthoDB" id="2021138at2759"/>
<dbReference type="AlphaFoldDB" id="A0A9Q0CE40"/>
<keyword evidence="5" id="KW-0611">Plant defense</keyword>
<feature type="domain" description="Disease resistance N-terminal" evidence="9">
    <location>
        <begin position="42"/>
        <end position="108"/>
    </location>
</feature>
<dbReference type="SUPFAM" id="SSF52058">
    <property type="entry name" value="L domain-like"/>
    <property type="match status" value="1"/>
</dbReference>
<name>A0A9Q0CE40_9POAL</name>
<dbReference type="InterPro" id="IPR042197">
    <property type="entry name" value="Apaf_helical"/>
</dbReference>
<feature type="domain" description="R13L1/DRL21-like LRR repeat region" evidence="12">
    <location>
        <begin position="807"/>
        <end position="960"/>
    </location>
</feature>
<dbReference type="InterPro" id="IPR038005">
    <property type="entry name" value="RX-like_CC"/>
</dbReference>
<feature type="domain" description="Disease resistance R13L4/SHOC-2-like LRR" evidence="11">
    <location>
        <begin position="636"/>
        <end position="743"/>
    </location>
</feature>
<dbReference type="GO" id="GO:0043531">
    <property type="term" value="F:ADP binding"/>
    <property type="evidence" value="ECO:0007669"/>
    <property type="project" value="InterPro"/>
</dbReference>
<dbReference type="InterPro" id="IPR002182">
    <property type="entry name" value="NB-ARC"/>
</dbReference>
<evidence type="ECO:0000259" key="10">
    <source>
        <dbReference type="Pfam" id="PF23559"/>
    </source>
</evidence>
<reference evidence="13" key="1">
    <citation type="journal article" date="2022" name="Cell">
        <title>Repeat-based holocentromeres influence genome architecture and karyotype evolution.</title>
        <authorList>
            <person name="Hofstatter P.G."/>
            <person name="Thangavel G."/>
            <person name="Lux T."/>
            <person name="Neumann P."/>
            <person name="Vondrak T."/>
            <person name="Novak P."/>
            <person name="Zhang M."/>
            <person name="Costa L."/>
            <person name="Castellani M."/>
            <person name="Scott A."/>
            <person name="Toegelov H."/>
            <person name="Fuchs J."/>
            <person name="Mata-Sucre Y."/>
            <person name="Dias Y."/>
            <person name="Vanzela A.L.L."/>
            <person name="Huettel B."/>
            <person name="Almeida C.C.S."/>
            <person name="Simkova H."/>
            <person name="Souza G."/>
            <person name="Pedrosa-Harand A."/>
            <person name="Macas J."/>
            <person name="Mayer K.F.X."/>
            <person name="Houben A."/>
            <person name="Marques A."/>
        </authorList>
    </citation>
    <scope>NUCLEOTIDE SEQUENCE</scope>
    <source>
        <strain evidence="13">RhyBre1mFocal</strain>
    </source>
</reference>
<dbReference type="InterPro" id="IPR036388">
    <property type="entry name" value="WH-like_DNA-bd_sf"/>
</dbReference>
<evidence type="ECO:0000259" key="12">
    <source>
        <dbReference type="Pfam" id="PF25019"/>
    </source>
</evidence>
<evidence type="ECO:0000313" key="13">
    <source>
        <dbReference type="EMBL" id="KAJ1692244.1"/>
    </source>
</evidence>
<dbReference type="EMBL" id="JAMQYH010000003">
    <property type="protein sequence ID" value="KAJ1692244.1"/>
    <property type="molecule type" value="Genomic_DNA"/>
</dbReference>
<evidence type="ECO:0000259" key="9">
    <source>
        <dbReference type="Pfam" id="PF18052"/>
    </source>
</evidence>
<evidence type="ECO:0000256" key="4">
    <source>
        <dbReference type="ARBA" id="ARBA00022741"/>
    </source>
</evidence>
<dbReference type="Pfam" id="PF00931">
    <property type="entry name" value="NB-ARC"/>
    <property type="match status" value="1"/>
</dbReference>
<keyword evidence="3" id="KW-0677">Repeat</keyword>
<feature type="compositionally biased region" description="Acidic residues" evidence="7">
    <location>
        <begin position="1100"/>
        <end position="1116"/>
    </location>
</feature>
<accession>A0A9Q0CE40</accession>
<dbReference type="GO" id="GO:0006952">
    <property type="term" value="P:defense response"/>
    <property type="evidence" value="ECO:0007669"/>
    <property type="project" value="UniProtKB-KW"/>
</dbReference>
<dbReference type="InterPro" id="IPR027417">
    <property type="entry name" value="P-loop_NTPase"/>
</dbReference>
<dbReference type="Pfam" id="PF18052">
    <property type="entry name" value="Rx_N"/>
    <property type="match status" value="1"/>
</dbReference>
<evidence type="ECO:0000256" key="6">
    <source>
        <dbReference type="ARBA" id="ARBA00022840"/>
    </source>
</evidence>
<dbReference type="PANTHER" id="PTHR36766:SF70">
    <property type="entry name" value="DISEASE RESISTANCE PROTEIN RGA4"/>
    <property type="match status" value="1"/>
</dbReference>
<keyword evidence="14" id="KW-1185">Reference proteome</keyword>
<keyword evidence="4" id="KW-0547">Nucleotide-binding</keyword>
<evidence type="ECO:0000256" key="1">
    <source>
        <dbReference type="ARBA" id="ARBA00008894"/>
    </source>
</evidence>
<dbReference type="GO" id="GO:0051707">
    <property type="term" value="P:response to other organism"/>
    <property type="evidence" value="ECO:0007669"/>
    <property type="project" value="UniProtKB-ARBA"/>
</dbReference>
<evidence type="ECO:0000256" key="5">
    <source>
        <dbReference type="ARBA" id="ARBA00022821"/>
    </source>
</evidence>
<dbReference type="PANTHER" id="PTHR36766">
    <property type="entry name" value="PLANT BROAD-SPECTRUM MILDEW RESISTANCE PROTEIN RPW8"/>
    <property type="match status" value="1"/>
</dbReference>
<dbReference type="PRINTS" id="PR00364">
    <property type="entry name" value="DISEASERSIST"/>
</dbReference>
<evidence type="ECO:0000259" key="8">
    <source>
        <dbReference type="Pfam" id="PF00931"/>
    </source>
</evidence>
<comment type="similarity">
    <text evidence="1">Belongs to the disease resistance NB-LRR family.</text>
</comment>
<comment type="caution">
    <text evidence="13">The sequence shown here is derived from an EMBL/GenBank/DDBJ whole genome shotgun (WGS) entry which is preliminary data.</text>
</comment>
<evidence type="ECO:0000259" key="11">
    <source>
        <dbReference type="Pfam" id="PF23598"/>
    </source>
</evidence>
<feature type="domain" description="Disease resistance protein winged helix" evidence="10">
    <location>
        <begin position="442"/>
        <end position="516"/>
    </location>
</feature>
<evidence type="ECO:0000313" key="14">
    <source>
        <dbReference type="Proteomes" id="UP001151287"/>
    </source>
</evidence>
<protein>
    <submittedName>
        <fullName evidence="13">Uncharacterized protein</fullName>
    </submittedName>
</protein>
<dbReference type="Gene3D" id="1.10.8.430">
    <property type="entry name" value="Helical domain of apoptotic protease-activating factors"/>
    <property type="match status" value="1"/>
</dbReference>
<dbReference type="InterPro" id="IPR056789">
    <property type="entry name" value="LRR_R13L1-DRL21"/>
</dbReference>
<keyword evidence="2" id="KW-0433">Leucine-rich repeat</keyword>
<evidence type="ECO:0000256" key="2">
    <source>
        <dbReference type="ARBA" id="ARBA00022614"/>
    </source>
</evidence>
<dbReference type="InterPro" id="IPR058922">
    <property type="entry name" value="WHD_DRP"/>
</dbReference>
<dbReference type="Gene3D" id="1.20.5.4130">
    <property type="match status" value="1"/>
</dbReference>
<dbReference type="GO" id="GO:0005524">
    <property type="term" value="F:ATP binding"/>
    <property type="evidence" value="ECO:0007669"/>
    <property type="project" value="UniProtKB-KW"/>
</dbReference>
<dbReference type="Gene3D" id="3.80.10.10">
    <property type="entry name" value="Ribonuclease Inhibitor"/>
    <property type="match status" value="2"/>
</dbReference>
<dbReference type="Gene3D" id="3.40.50.300">
    <property type="entry name" value="P-loop containing nucleotide triphosphate hydrolases"/>
    <property type="match status" value="1"/>
</dbReference>
<dbReference type="CDD" id="cd14798">
    <property type="entry name" value="RX-CC_like"/>
    <property type="match status" value="1"/>
</dbReference>
<evidence type="ECO:0000256" key="7">
    <source>
        <dbReference type="SAM" id="MobiDB-lite"/>
    </source>
</evidence>
<dbReference type="InterPro" id="IPR055414">
    <property type="entry name" value="LRR_R13L4/SHOC2-like"/>
</dbReference>
<dbReference type="InterPro" id="IPR032675">
    <property type="entry name" value="LRR_dom_sf"/>
</dbReference>
<keyword evidence="6" id="KW-0067">ATP-binding</keyword>
<feature type="domain" description="NB-ARC" evidence="8">
    <location>
        <begin position="187"/>
        <end position="357"/>
    </location>
</feature>
<dbReference type="Proteomes" id="UP001151287">
    <property type="component" value="Unassembled WGS sequence"/>
</dbReference>
<dbReference type="SUPFAM" id="SSF52540">
    <property type="entry name" value="P-loop containing nucleoside triphosphate hydrolases"/>
    <property type="match status" value="1"/>
</dbReference>
<gene>
    <name evidence="13" type="ORF">LUZ63_008942</name>
</gene>
<evidence type="ECO:0000256" key="3">
    <source>
        <dbReference type="ARBA" id="ARBA00022737"/>
    </source>
</evidence>
<dbReference type="Pfam" id="PF23598">
    <property type="entry name" value="LRR_14"/>
    <property type="match status" value="1"/>
</dbReference>
<feature type="region of interest" description="Disordered" evidence="7">
    <location>
        <begin position="1095"/>
        <end position="1122"/>
    </location>
</feature>
<sequence>MAGLEAFISPLLNLVAKLLIEVKNTFFKPSSSSSVHTPDALAVETDLIGLMRLLERIKATLYDAEERNIRDKSVQLWLKEIRELAHEAEYILDEYMYEVYRAKVEARNTSELNNIKEHPEANGVCGVQIPDGMADHIREIRNKFEEIAKDREALHLGEEDAPRRYAIDRRRYTPTSPLIMESIFGREEEKEQVLDLFFMDQCQGKIFSVLPLVGKGGLGKTTVARLIYNDKRVKDCFDLIGWVYVSEDFNIERITRDIIESFTREACDLKNPSVLMEEFAKVVIGKKVFLVLDDVWNEEPSLWESLRLPLMLARMATILVTTRNISVARIMQTIDPLHLAYLSDDKCWLLFTHYAFQGVDPAKRTRLEEVGKEIVKKCGRLPLAVKSIASLLSHEAELQSWIEILQSHTWELDSRNEILAPLQISYERMPTYLKPCLLLCSMFPKKYKYEMDLMSKLWIAHSYIEPKGQKSVEEVAVGYAYELYERSFFDDFNVIYENGLPYKTTFRVHDMVHDIAWLKSEKTCHSVEQGKQDFISREVRHLYLNKELKELSELLGSIHISVLETLVMRHPISNSYWISIINDDDDKKPINLSGLSEAKDLRALDIKCEREVQQFALGNLKHLRYLSLHGKFVSQISPLSIFSCYSLRILILDLSWYHMELEGIGNLINLEFLQLWLWGAHIKLPGSLCFLRKLRVLEIHESELIELPECIGDLSELNKIVIKSYYLRKLPDSFCKLTNLKELIFQKCNYLEELPQDIGNLTRLQFLFLDSMSMHYLPSSCTKLFASCKMNVQCLCAEPDRHYGAVRWLKDFNDLKGVLMINNIRRITSLEDAQNANLISKHNLETLLLDWFDKHSKYTPRWGLPKRYSIENGIFLISIKYSEKYKSLDGQDLQILEAFQPHPNLKNLHIDSYGGSVFPRWMGDPLSCASLVKLCIKSCFHISHLSIGNLLSLKLLHIAYCDRLLLLRRESLPSQLDHLIIRECKSLVEVALLESLVELHISSCNKLKSFSIAEWQMTETASKSSDLEVIPSDDSHFKLPKELKIFPLRKITIKDCSNLIIGENQLLPGEDCELHIYNCCNLKEWLLQNDLKYVSSDEGSSGDDEELLFDDSDGSMESDNNS</sequence>
<dbReference type="Pfam" id="PF25019">
    <property type="entry name" value="LRR_R13L1-DRL21"/>
    <property type="match status" value="1"/>
</dbReference>
<proteinExistence type="inferred from homology"/>